<organism evidence="1 2">
    <name type="scientific">Ramazzottius varieornatus</name>
    <name type="common">Water bear</name>
    <name type="synonym">Tardigrade</name>
    <dbReference type="NCBI Taxonomy" id="947166"/>
    <lineage>
        <taxon>Eukaryota</taxon>
        <taxon>Metazoa</taxon>
        <taxon>Ecdysozoa</taxon>
        <taxon>Tardigrada</taxon>
        <taxon>Eutardigrada</taxon>
        <taxon>Parachela</taxon>
        <taxon>Hypsibioidea</taxon>
        <taxon>Ramazzottiidae</taxon>
        <taxon>Ramazzottius</taxon>
    </lineage>
</organism>
<reference evidence="1 2" key="1">
    <citation type="journal article" date="2016" name="Nat. Commun.">
        <title>Extremotolerant tardigrade genome and improved radiotolerance of human cultured cells by tardigrade-unique protein.</title>
        <authorList>
            <person name="Hashimoto T."/>
            <person name="Horikawa D.D."/>
            <person name="Saito Y."/>
            <person name="Kuwahara H."/>
            <person name="Kozuka-Hata H."/>
            <person name="Shin-I T."/>
            <person name="Minakuchi Y."/>
            <person name="Ohishi K."/>
            <person name="Motoyama A."/>
            <person name="Aizu T."/>
            <person name="Enomoto A."/>
            <person name="Kondo K."/>
            <person name="Tanaka S."/>
            <person name="Hara Y."/>
            <person name="Koshikawa S."/>
            <person name="Sagara H."/>
            <person name="Miura T."/>
            <person name="Yokobori S."/>
            <person name="Miyagawa K."/>
            <person name="Suzuki Y."/>
            <person name="Kubo T."/>
            <person name="Oyama M."/>
            <person name="Kohara Y."/>
            <person name="Fujiyama A."/>
            <person name="Arakawa K."/>
            <person name="Katayama T."/>
            <person name="Toyoda A."/>
            <person name="Kunieda T."/>
        </authorList>
    </citation>
    <scope>NUCLEOTIDE SEQUENCE [LARGE SCALE GENOMIC DNA]</scope>
    <source>
        <strain evidence="1 2">YOKOZUNA-1</strain>
    </source>
</reference>
<evidence type="ECO:0000313" key="2">
    <source>
        <dbReference type="Proteomes" id="UP000186922"/>
    </source>
</evidence>
<accession>A0A1D1UPW2</accession>
<name>A0A1D1UPW2_RAMVA</name>
<proteinExistence type="predicted"/>
<evidence type="ECO:0000313" key="1">
    <source>
        <dbReference type="EMBL" id="GAU91766.1"/>
    </source>
</evidence>
<dbReference type="EMBL" id="BDGG01000002">
    <property type="protein sequence ID" value="GAU91766.1"/>
    <property type="molecule type" value="Genomic_DNA"/>
</dbReference>
<dbReference type="AlphaFoldDB" id="A0A1D1UPW2"/>
<gene>
    <name evidence="1" type="primary">RvY_03962-1</name>
    <name evidence="1" type="synonym">RvY_03962.1</name>
    <name evidence="1" type="ORF">RvY_03962</name>
</gene>
<sequence length="73" mass="8270">MTRLTVRLSCRASILHDSLAAGHRLGPIFRWVEPSDRSGPDFWSELARGKTESSRPSRSSIRLDRIIHPVGHH</sequence>
<dbReference type="Proteomes" id="UP000186922">
    <property type="component" value="Unassembled WGS sequence"/>
</dbReference>
<protein>
    <submittedName>
        <fullName evidence="1">Uncharacterized protein</fullName>
    </submittedName>
</protein>
<comment type="caution">
    <text evidence="1">The sequence shown here is derived from an EMBL/GenBank/DDBJ whole genome shotgun (WGS) entry which is preliminary data.</text>
</comment>
<keyword evidence="2" id="KW-1185">Reference proteome</keyword>